<dbReference type="InterPro" id="IPR008217">
    <property type="entry name" value="Ccc1_fam"/>
</dbReference>
<proteinExistence type="inferred from homology"/>
<feature type="transmembrane region" description="Helical" evidence="7">
    <location>
        <begin position="266"/>
        <end position="285"/>
    </location>
</feature>
<evidence type="ECO:0000256" key="5">
    <source>
        <dbReference type="ARBA" id="ARBA00023136"/>
    </source>
</evidence>
<evidence type="ECO:0000256" key="1">
    <source>
        <dbReference type="ARBA" id="ARBA00004127"/>
    </source>
</evidence>
<gene>
    <name evidence="8" type="ORF">LSP00402_LOCUS2090</name>
</gene>
<dbReference type="EMBL" id="HBHP01003306">
    <property type="protein sequence ID" value="CAD9748103.1"/>
    <property type="molecule type" value="Transcribed_RNA"/>
</dbReference>
<feature type="transmembrane region" description="Helical" evidence="7">
    <location>
        <begin position="236"/>
        <end position="254"/>
    </location>
</feature>
<dbReference type="GO" id="GO:0005384">
    <property type="term" value="F:manganese ion transmembrane transporter activity"/>
    <property type="evidence" value="ECO:0007669"/>
    <property type="project" value="InterPro"/>
</dbReference>
<evidence type="ECO:0000256" key="4">
    <source>
        <dbReference type="ARBA" id="ARBA00022989"/>
    </source>
</evidence>
<reference evidence="8" key="1">
    <citation type="submission" date="2021-01" db="EMBL/GenBank/DDBJ databases">
        <authorList>
            <person name="Corre E."/>
            <person name="Pelletier E."/>
            <person name="Niang G."/>
            <person name="Scheremetjew M."/>
            <person name="Finn R."/>
            <person name="Kale V."/>
            <person name="Holt S."/>
            <person name="Cochrane G."/>
            <person name="Meng A."/>
            <person name="Brown T."/>
            <person name="Cohen L."/>
        </authorList>
    </citation>
    <scope>NUCLEOTIDE SEQUENCE</scope>
    <source>
        <strain evidence="8">CCMP622</strain>
    </source>
</reference>
<comment type="subcellular location">
    <subcellularLocation>
        <location evidence="1">Endomembrane system</location>
        <topology evidence="1">Multi-pass membrane protein</topology>
    </subcellularLocation>
</comment>
<feature type="transmembrane region" description="Helical" evidence="7">
    <location>
        <begin position="203"/>
        <end position="224"/>
    </location>
</feature>
<evidence type="ECO:0000256" key="2">
    <source>
        <dbReference type="ARBA" id="ARBA00007049"/>
    </source>
</evidence>
<comment type="similarity">
    <text evidence="2">Belongs to the CCC1 family.</text>
</comment>
<name>A0A7S2TGC7_9EUKA</name>
<evidence type="ECO:0000256" key="6">
    <source>
        <dbReference type="SAM" id="MobiDB-lite"/>
    </source>
</evidence>
<feature type="transmembrane region" description="Helical" evidence="7">
    <location>
        <begin position="67"/>
        <end position="89"/>
    </location>
</feature>
<feature type="transmembrane region" description="Helical" evidence="7">
    <location>
        <begin position="95"/>
        <end position="113"/>
    </location>
</feature>
<protein>
    <submittedName>
        <fullName evidence="8">Uncharacterized protein</fullName>
    </submittedName>
</protein>
<dbReference type="GO" id="GO:0012505">
    <property type="term" value="C:endomembrane system"/>
    <property type="evidence" value="ECO:0007669"/>
    <property type="project" value="UniProtKB-SubCell"/>
</dbReference>
<evidence type="ECO:0000313" key="8">
    <source>
        <dbReference type="EMBL" id="CAD9748103.1"/>
    </source>
</evidence>
<keyword evidence="3 7" id="KW-0812">Transmembrane</keyword>
<keyword evidence="4 7" id="KW-1133">Transmembrane helix</keyword>
<accession>A0A7S2TGC7</accession>
<organism evidence="8">
    <name type="scientific">Lotharella oceanica</name>
    <dbReference type="NCBI Taxonomy" id="641309"/>
    <lineage>
        <taxon>Eukaryota</taxon>
        <taxon>Sar</taxon>
        <taxon>Rhizaria</taxon>
        <taxon>Cercozoa</taxon>
        <taxon>Chlorarachniophyceae</taxon>
        <taxon>Lotharella</taxon>
    </lineage>
</organism>
<dbReference type="GO" id="GO:0030026">
    <property type="term" value="P:intracellular manganese ion homeostasis"/>
    <property type="evidence" value="ECO:0007669"/>
    <property type="project" value="InterPro"/>
</dbReference>
<evidence type="ECO:0000256" key="3">
    <source>
        <dbReference type="ARBA" id="ARBA00022692"/>
    </source>
</evidence>
<evidence type="ECO:0000256" key="7">
    <source>
        <dbReference type="SAM" id="Phobius"/>
    </source>
</evidence>
<feature type="region of interest" description="Disordered" evidence="6">
    <location>
        <begin position="1"/>
        <end position="20"/>
    </location>
</feature>
<sequence>MSKAEQKGRPAGGTPANTYGALSNGADTNKLGVTPQLHPKATGMHGSISSVSSQWQRENPDLGDGGFRAFVLAFMDGFVTTLCFVLTVGSATQSLVLFAGIVSAFAGIFSMAIGEWISMRLQNDGLELELNTMRRYQARYPERAAEHLKVALYEKYKFSAKTVEAILRDLKDSGDFTTNLIDFWSRVDIGIDPDELGGKPWKAVTMCAIGYGCGASVPLASWYLGSLWGEGFKGCVALSFIMTIVVGAALANFTSHHWAYTIFRQVAVTFLAAGAVYTISIFTPAGV</sequence>
<dbReference type="Pfam" id="PF01988">
    <property type="entry name" value="VIT1"/>
    <property type="match status" value="1"/>
</dbReference>
<dbReference type="PANTHER" id="PTHR31851">
    <property type="entry name" value="FE(2+)/MN(2+) TRANSPORTER PCL1"/>
    <property type="match status" value="1"/>
</dbReference>
<dbReference type="AlphaFoldDB" id="A0A7S2TGC7"/>
<keyword evidence="5 7" id="KW-0472">Membrane</keyword>